<keyword evidence="2" id="KW-1185">Reference proteome</keyword>
<organism evidence="1 2">
    <name type="scientific">Armillaria ostoyae</name>
    <name type="common">Armillaria root rot fungus</name>
    <dbReference type="NCBI Taxonomy" id="47428"/>
    <lineage>
        <taxon>Eukaryota</taxon>
        <taxon>Fungi</taxon>
        <taxon>Dikarya</taxon>
        <taxon>Basidiomycota</taxon>
        <taxon>Agaricomycotina</taxon>
        <taxon>Agaricomycetes</taxon>
        <taxon>Agaricomycetidae</taxon>
        <taxon>Agaricales</taxon>
        <taxon>Marasmiineae</taxon>
        <taxon>Physalacriaceae</taxon>
        <taxon>Armillaria</taxon>
    </lineage>
</organism>
<evidence type="ECO:0000313" key="1">
    <source>
        <dbReference type="EMBL" id="SJL19021.1"/>
    </source>
</evidence>
<sequence length="63" mass="6651">MPTTVASTAGDASNLAGQRLLDEAYAFILVALILIQSYASKYPFSSTTTALRLAVRTLADDGQ</sequence>
<protein>
    <submittedName>
        <fullName evidence="1">Uncharacterized protein</fullName>
    </submittedName>
</protein>
<dbReference type="EMBL" id="FUEG01000086">
    <property type="protein sequence ID" value="SJL19021.1"/>
    <property type="molecule type" value="Genomic_DNA"/>
</dbReference>
<gene>
    <name evidence="1" type="ORF">ARMOST_22627</name>
</gene>
<name>A0A284SDE4_ARMOS</name>
<proteinExistence type="predicted"/>
<dbReference type="AlphaFoldDB" id="A0A284SDE4"/>
<reference evidence="2" key="1">
    <citation type="journal article" date="2017" name="Nat. Ecol. Evol.">
        <title>Genome expansion and lineage-specific genetic innovations in the forest pathogenic fungi Armillaria.</title>
        <authorList>
            <person name="Sipos G."/>
            <person name="Prasanna A.N."/>
            <person name="Walter M.C."/>
            <person name="O'Connor E."/>
            <person name="Balint B."/>
            <person name="Krizsan K."/>
            <person name="Kiss B."/>
            <person name="Hess J."/>
            <person name="Varga T."/>
            <person name="Slot J."/>
            <person name="Riley R."/>
            <person name="Boka B."/>
            <person name="Rigling D."/>
            <person name="Barry K."/>
            <person name="Lee J."/>
            <person name="Mihaltcheva S."/>
            <person name="LaButti K."/>
            <person name="Lipzen A."/>
            <person name="Waldron R."/>
            <person name="Moloney N.M."/>
            <person name="Sperisen C."/>
            <person name="Kredics L."/>
            <person name="Vagvoelgyi C."/>
            <person name="Patrignani A."/>
            <person name="Fitzpatrick D."/>
            <person name="Nagy I."/>
            <person name="Doyle S."/>
            <person name="Anderson J.B."/>
            <person name="Grigoriev I.V."/>
            <person name="Gueldener U."/>
            <person name="Muensterkoetter M."/>
            <person name="Nagy L.G."/>
        </authorList>
    </citation>
    <scope>NUCLEOTIDE SEQUENCE [LARGE SCALE GENOMIC DNA]</scope>
    <source>
        <strain evidence="2">C18/9</strain>
    </source>
</reference>
<accession>A0A284SDE4</accession>
<dbReference type="Proteomes" id="UP000219338">
    <property type="component" value="Unassembled WGS sequence"/>
</dbReference>
<evidence type="ECO:0000313" key="2">
    <source>
        <dbReference type="Proteomes" id="UP000219338"/>
    </source>
</evidence>